<dbReference type="AlphaFoldDB" id="A0A1B0C4V8"/>
<sequence length="255" mass="28070">MPGGVNSPIRSFNLVHMQPAIIKKANGPYLFDINNNRHIDYICTWGAIILGHNNIRIKSQIKKYINEGLHFGLLTEIEIKIAQLISKCVPSIEMIRMPISHGIPHHLLSETLSCPYNDCDSIETVFKLFSNEIACVIVEPIAGNMGCIPSQTKFLRKLRTLCDKFNSLLIMDEVITGFRISLGGAQSYYKIYPDLTCLGKIIGGGLPIGAFGGKKKIMQHLSPTGGVYQAGTFSGNPVSMIAGYTCLKILKSLDK</sequence>
<dbReference type="Pfam" id="PF00202">
    <property type="entry name" value="Aminotran_3"/>
    <property type="match status" value="1"/>
</dbReference>
<dbReference type="VEuPathDB" id="VectorBase:GPPI049243"/>
<comment type="similarity">
    <text evidence="2">Belongs to the class-III pyridoxal-phosphate-dependent aminotransferase family.</text>
</comment>
<evidence type="ECO:0000313" key="4">
    <source>
        <dbReference type="EnsemblMetazoa" id="GPPI049243-PA"/>
    </source>
</evidence>
<dbReference type="EMBL" id="JXJN01025712">
    <property type="status" value="NOT_ANNOTATED_CDS"/>
    <property type="molecule type" value="Genomic_DNA"/>
</dbReference>
<dbReference type="InterPro" id="IPR005814">
    <property type="entry name" value="Aminotrans_3"/>
</dbReference>
<dbReference type="PANTHER" id="PTHR43713">
    <property type="entry name" value="GLUTAMATE-1-SEMIALDEHYDE 2,1-AMINOMUTASE"/>
    <property type="match status" value="1"/>
</dbReference>
<keyword evidence="3" id="KW-0663">Pyridoxal phosphate</keyword>
<proteinExistence type="inferred from homology"/>
<keyword evidence="5" id="KW-1185">Reference proteome</keyword>
<evidence type="ECO:0008006" key="6">
    <source>
        <dbReference type="Google" id="ProtNLM"/>
    </source>
</evidence>
<dbReference type="Gene3D" id="3.40.640.10">
    <property type="entry name" value="Type I PLP-dependent aspartate aminotransferase-like (Major domain)"/>
    <property type="match status" value="1"/>
</dbReference>
<accession>A0A1B0C4V8</accession>
<dbReference type="InterPro" id="IPR015421">
    <property type="entry name" value="PyrdxlP-dep_Trfase_major"/>
</dbReference>
<evidence type="ECO:0000313" key="5">
    <source>
        <dbReference type="Proteomes" id="UP000092460"/>
    </source>
</evidence>
<dbReference type="PANTHER" id="PTHR43713:SF3">
    <property type="entry name" value="GLUTAMATE-1-SEMIALDEHYDE 2,1-AMINOMUTASE 1, CHLOROPLASTIC-RELATED"/>
    <property type="match status" value="1"/>
</dbReference>
<comment type="cofactor">
    <cofactor evidence="1">
        <name>pyridoxal 5'-phosphate</name>
        <dbReference type="ChEBI" id="CHEBI:597326"/>
    </cofactor>
</comment>
<evidence type="ECO:0000256" key="1">
    <source>
        <dbReference type="ARBA" id="ARBA00001933"/>
    </source>
</evidence>
<dbReference type="PROSITE" id="PS00600">
    <property type="entry name" value="AA_TRANSFER_CLASS_3"/>
    <property type="match status" value="1"/>
</dbReference>
<name>A0A1B0C4V8_9MUSC</name>
<dbReference type="EnsemblMetazoa" id="GPPI049243-RA">
    <property type="protein sequence ID" value="GPPI049243-PA"/>
    <property type="gene ID" value="GPPI049243"/>
</dbReference>
<dbReference type="STRING" id="67801.A0A1B0C4V8"/>
<reference evidence="5" key="1">
    <citation type="submission" date="2015-01" db="EMBL/GenBank/DDBJ databases">
        <authorList>
            <person name="Aksoy S."/>
            <person name="Warren W."/>
            <person name="Wilson R.K."/>
        </authorList>
    </citation>
    <scope>NUCLEOTIDE SEQUENCE [LARGE SCALE GENOMIC DNA]</scope>
    <source>
        <strain evidence="5">IAEA</strain>
    </source>
</reference>
<dbReference type="InterPro" id="IPR015422">
    <property type="entry name" value="PyrdxlP-dep_Trfase_small"/>
</dbReference>
<evidence type="ECO:0000256" key="2">
    <source>
        <dbReference type="ARBA" id="ARBA00008954"/>
    </source>
</evidence>
<dbReference type="GO" id="GO:0008483">
    <property type="term" value="F:transaminase activity"/>
    <property type="evidence" value="ECO:0007669"/>
    <property type="project" value="InterPro"/>
</dbReference>
<reference evidence="4" key="2">
    <citation type="submission" date="2020-05" db="UniProtKB">
        <authorList>
            <consortium name="EnsemblMetazoa"/>
        </authorList>
    </citation>
    <scope>IDENTIFICATION</scope>
    <source>
        <strain evidence="4">IAEA</strain>
    </source>
</reference>
<dbReference type="Proteomes" id="UP000092460">
    <property type="component" value="Unassembled WGS sequence"/>
</dbReference>
<evidence type="ECO:0000256" key="3">
    <source>
        <dbReference type="ARBA" id="ARBA00022898"/>
    </source>
</evidence>
<dbReference type="Gene3D" id="3.90.1150.10">
    <property type="entry name" value="Aspartate Aminotransferase, domain 1"/>
    <property type="match status" value="1"/>
</dbReference>
<dbReference type="SUPFAM" id="SSF53383">
    <property type="entry name" value="PLP-dependent transferases"/>
    <property type="match status" value="1"/>
</dbReference>
<protein>
    <recommendedName>
        <fullName evidence="6">Glutamate-1-semialdehyde 2,1-aminomutase</fullName>
    </recommendedName>
</protein>
<dbReference type="InterPro" id="IPR015424">
    <property type="entry name" value="PyrdxlP-dep_Trfase"/>
</dbReference>
<dbReference type="InterPro" id="IPR049704">
    <property type="entry name" value="Aminotrans_3_PPA_site"/>
</dbReference>
<organism evidence="4 5">
    <name type="scientific">Glossina palpalis gambiensis</name>
    <dbReference type="NCBI Taxonomy" id="67801"/>
    <lineage>
        <taxon>Eukaryota</taxon>
        <taxon>Metazoa</taxon>
        <taxon>Ecdysozoa</taxon>
        <taxon>Arthropoda</taxon>
        <taxon>Hexapoda</taxon>
        <taxon>Insecta</taxon>
        <taxon>Pterygota</taxon>
        <taxon>Neoptera</taxon>
        <taxon>Endopterygota</taxon>
        <taxon>Diptera</taxon>
        <taxon>Brachycera</taxon>
        <taxon>Muscomorpha</taxon>
        <taxon>Hippoboscoidea</taxon>
        <taxon>Glossinidae</taxon>
        <taxon>Glossina</taxon>
    </lineage>
</organism>
<dbReference type="GO" id="GO:0030170">
    <property type="term" value="F:pyridoxal phosphate binding"/>
    <property type="evidence" value="ECO:0007669"/>
    <property type="project" value="InterPro"/>
</dbReference>